<protein>
    <submittedName>
        <fullName evidence="2">Acyl-CoA dehydrogenase</fullName>
    </submittedName>
</protein>
<dbReference type="CDD" id="cd05154">
    <property type="entry name" value="ACAD10_11_N-like"/>
    <property type="match status" value="1"/>
</dbReference>
<dbReference type="InterPro" id="IPR041726">
    <property type="entry name" value="ACAD10_11_N"/>
</dbReference>
<feature type="domain" description="Aminoglycoside phosphotransferase" evidence="1">
    <location>
        <begin position="45"/>
        <end position="279"/>
    </location>
</feature>
<accession>A0A837DBC5</accession>
<dbReference type="InterPro" id="IPR002575">
    <property type="entry name" value="Aminoglycoside_PTrfase"/>
</dbReference>
<dbReference type="EMBL" id="JRZE01000006">
    <property type="protein sequence ID" value="KHF43106.1"/>
    <property type="molecule type" value="Genomic_DNA"/>
</dbReference>
<reference evidence="2 3" key="1">
    <citation type="submission" date="2014-10" db="EMBL/GenBank/DDBJ databases">
        <title>Genome sequence of Micropolyspora internatus JCM3315.</title>
        <authorList>
            <person name="Shin S.-K."/>
            <person name="Yi H."/>
        </authorList>
    </citation>
    <scope>NUCLEOTIDE SEQUENCE [LARGE SCALE GENOMIC DNA]</scope>
    <source>
        <strain evidence="2 3">JCM 3315</strain>
    </source>
</reference>
<name>A0A837DBC5_9PSEU</name>
<dbReference type="SUPFAM" id="SSF56112">
    <property type="entry name" value="Protein kinase-like (PK-like)"/>
    <property type="match status" value="1"/>
</dbReference>
<evidence type="ECO:0000313" key="3">
    <source>
        <dbReference type="Proteomes" id="UP000030848"/>
    </source>
</evidence>
<proteinExistence type="predicted"/>
<dbReference type="PANTHER" id="PTHR47829">
    <property type="entry name" value="HYDROLASE, PUTATIVE (AFU_ORTHOLOGUE AFUA_1G12880)-RELATED"/>
    <property type="match status" value="1"/>
</dbReference>
<dbReference type="Pfam" id="PF01636">
    <property type="entry name" value="APH"/>
    <property type="match status" value="1"/>
</dbReference>
<dbReference type="RefSeq" id="WP_082002419.1">
    <property type="nucleotide sequence ID" value="NZ_FOWS01000001.1"/>
</dbReference>
<dbReference type="InterPro" id="IPR011009">
    <property type="entry name" value="Kinase-like_dom_sf"/>
</dbReference>
<dbReference type="Gene3D" id="3.30.200.20">
    <property type="entry name" value="Phosphorylase Kinase, domain 1"/>
    <property type="match status" value="1"/>
</dbReference>
<gene>
    <name evidence="2" type="ORF">MINT15_33080</name>
</gene>
<evidence type="ECO:0000313" key="2">
    <source>
        <dbReference type="EMBL" id="KHF43106.1"/>
    </source>
</evidence>
<comment type="caution">
    <text evidence="2">The sequence shown here is derived from an EMBL/GenBank/DDBJ whole genome shotgun (WGS) entry which is preliminary data.</text>
</comment>
<dbReference type="PANTHER" id="PTHR47829:SF1">
    <property type="entry name" value="HAD FAMILY PHOSPHATASE"/>
    <property type="match status" value="1"/>
</dbReference>
<organism evidence="2 3">
    <name type="scientific">Saccharomonospora viridis</name>
    <dbReference type="NCBI Taxonomy" id="1852"/>
    <lineage>
        <taxon>Bacteria</taxon>
        <taxon>Bacillati</taxon>
        <taxon>Actinomycetota</taxon>
        <taxon>Actinomycetes</taxon>
        <taxon>Pseudonocardiales</taxon>
        <taxon>Pseudonocardiaceae</taxon>
        <taxon>Saccharomonospora</taxon>
    </lineage>
</organism>
<dbReference type="Proteomes" id="UP000030848">
    <property type="component" value="Unassembled WGS sequence"/>
</dbReference>
<dbReference type="AlphaFoldDB" id="A0A837DBC5"/>
<evidence type="ECO:0000259" key="1">
    <source>
        <dbReference type="Pfam" id="PF01636"/>
    </source>
</evidence>
<sequence>MTGDTPESTGKNAVAAATLSEAELAAVRERMVAAGVDVSERLRAELIAGGRSNLTFRLDDGVGSWVLRMPPRVGRTPSAHDVAREHRVTSALTGSDVPVARPVVLCEDESAIGLPFFVAEYVAGVTVRSDSDLATLNDGTVDRSVRAIVAALAALHRVDHVAVGLGDFGRPDAYAARQLRRWSGQWEIVQPGDRQVDGLATELRTHLERLLPPQRSTGIVHGDYRIDNTILELGTGSPRVAAIVDWELCTIGDPVADVAMMCAYRHPALDLVLGVRSAWTSDRLPKVEELAAMYEAAGGVPLDHWEFHLALAYYKIAVIAAGIDHRYRAGASVGPGLDRVAESVPRFLQAGLEMVRA</sequence>
<dbReference type="Gene3D" id="3.90.1200.10">
    <property type="match status" value="1"/>
</dbReference>
<dbReference type="InterPro" id="IPR052898">
    <property type="entry name" value="ACAD10-like"/>
</dbReference>